<evidence type="ECO:0000256" key="3">
    <source>
        <dbReference type="ARBA" id="ARBA00022483"/>
    </source>
</evidence>
<dbReference type="PANTHER" id="PTHR21292:SF1">
    <property type="entry name" value="EXOCYST COMPLEX COMPONENT 3"/>
    <property type="match status" value="1"/>
</dbReference>
<evidence type="ECO:0000256" key="2">
    <source>
        <dbReference type="ARBA" id="ARBA00022448"/>
    </source>
</evidence>
<dbReference type="GO" id="GO:0000149">
    <property type="term" value="F:SNARE binding"/>
    <property type="evidence" value="ECO:0007669"/>
    <property type="project" value="TreeGrafter"/>
</dbReference>
<name>A0A061RPQ5_9CHLO</name>
<dbReference type="Gene3D" id="1.10.357.50">
    <property type="match status" value="1"/>
</dbReference>
<organism evidence="4">
    <name type="scientific">Tetraselmis sp. GSL018</name>
    <dbReference type="NCBI Taxonomy" id="582737"/>
    <lineage>
        <taxon>Eukaryota</taxon>
        <taxon>Viridiplantae</taxon>
        <taxon>Chlorophyta</taxon>
        <taxon>core chlorophytes</taxon>
        <taxon>Chlorodendrophyceae</taxon>
        <taxon>Chlorodendrales</taxon>
        <taxon>Chlorodendraceae</taxon>
        <taxon>Tetraselmis</taxon>
    </lineage>
</organism>
<proteinExistence type="inferred from homology"/>
<dbReference type="GO" id="GO:0051601">
    <property type="term" value="P:exocyst localization"/>
    <property type="evidence" value="ECO:0007669"/>
    <property type="project" value="TreeGrafter"/>
</dbReference>
<keyword evidence="3" id="KW-0268">Exocytosis</keyword>
<comment type="similarity">
    <text evidence="1">Belongs to the SEC6 family.</text>
</comment>
<dbReference type="AlphaFoldDB" id="A0A061RPQ5"/>
<keyword evidence="2" id="KW-0813">Transport</keyword>
<evidence type="ECO:0000313" key="4">
    <source>
        <dbReference type="EMBL" id="JAC72625.1"/>
    </source>
</evidence>
<accession>A0A061RPQ5</accession>
<protein>
    <submittedName>
        <fullName evidence="4">Exocyst complex component 3</fullName>
    </submittedName>
</protein>
<sequence length="775" mass="85811">MNTTAEKALEAQQLAVKEVQRLLQRPEDLSRLPALQQDYQHRQCVNRAQLSHSIQSHVDAARSGMECLDRAARALGSLRSAFSSIVELCAECDRLIEHQEKIRLLSTVSTNLRRIVRDVEGISAIPGKAGRARELLGRDQLAEAHQELAELETMSQAAQVAMRSQDGQGSRDLRDLQGYFAKVQETSAEVERRLWGTLRDFAALGHKNRAALVSAIRVVELQELIDRQQAAKGEGFSPKAYKEKALSQVASAVAGMFSGLLEQCGRLAEEGGGAAHAEGAEAEGSGIDGVLSHANELVEQLAFIYDDVAPCFPPSYNIFWEIWSSHHRQFGAMLNMIGSVAGRLSNVDILKVIGWVTSYREVVGNLGIEDADASFGYTAESDTPGLAMLADKFMERLEEQMASWFRMIVKDDLAREPLVKDDGRLWTPGAIDFFRSVHDQVATVQECTSGHLLHRAGQLVVKQLNDYLEEQRAAMEDPQRTLEQMAACINNNVLCYEQCMELVESLEEELDDEYKGTIDVEAAARGFLEVAKAAVDACAAAVLSDDGIRAVMSRMYHSEEWQRGEVVGTLVATVDDYFRDLASWVDRNFFKRICAAALKSIVGEVHSRLVNSSKARITQEFIERMEADEAAIADCFSAHIRADKVHQALQQLQDIRDLVSSDSVEGYVLAYTALLRADSQLTPGQLEKLMQARSDMSKHDINEVMVQCRDVYISRQRETGAPCSSQTGTPRVRTAQLIRQGNASNTGEGTPMSASKLRQTMVSAMLSRPRLSRKL</sequence>
<dbReference type="InterPro" id="IPR010326">
    <property type="entry name" value="EXOC3/Sec6"/>
</dbReference>
<dbReference type="GO" id="GO:0000145">
    <property type="term" value="C:exocyst"/>
    <property type="evidence" value="ECO:0007669"/>
    <property type="project" value="InterPro"/>
</dbReference>
<evidence type="ECO:0000256" key="1">
    <source>
        <dbReference type="ARBA" id="ARBA00009447"/>
    </source>
</evidence>
<dbReference type="Pfam" id="PF06046">
    <property type="entry name" value="Sec6"/>
    <property type="match status" value="1"/>
</dbReference>
<reference evidence="4" key="1">
    <citation type="submission" date="2014-05" db="EMBL/GenBank/DDBJ databases">
        <title>The transcriptome of the halophilic microalga Tetraselmis sp. GSL018 isolated from the Great Salt Lake, Utah.</title>
        <authorList>
            <person name="Jinkerson R.E."/>
            <person name="D'Adamo S."/>
            <person name="Posewitz M.C."/>
        </authorList>
    </citation>
    <scope>NUCLEOTIDE SEQUENCE</scope>
    <source>
        <strain evidence="4">GSL018</strain>
    </source>
</reference>
<dbReference type="Gene3D" id="1.10.357.70">
    <property type="entry name" value="Exocyst complex component Sec6, C-terminal domain"/>
    <property type="match status" value="1"/>
</dbReference>
<dbReference type="EMBL" id="GBEZ01013353">
    <property type="protein sequence ID" value="JAC72625.1"/>
    <property type="molecule type" value="Transcribed_RNA"/>
</dbReference>
<gene>
    <name evidence="4" type="primary">SEC6L1</name>
    <name evidence="4" type="ORF">TSPGSL018_30883</name>
</gene>
<dbReference type="GO" id="GO:0006887">
    <property type="term" value="P:exocytosis"/>
    <property type="evidence" value="ECO:0007669"/>
    <property type="project" value="UniProtKB-KW"/>
</dbReference>
<dbReference type="PANTHER" id="PTHR21292">
    <property type="entry name" value="EXOCYST COMPLEX COMPONENT SEC6-RELATED"/>
    <property type="match status" value="1"/>
</dbReference>
<dbReference type="InterPro" id="IPR042532">
    <property type="entry name" value="EXOC3/Sec6_C"/>
</dbReference>